<dbReference type="Proteomes" id="UP000295718">
    <property type="component" value="Unassembled WGS sequence"/>
</dbReference>
<reference evidence="1 2" key="1">
    <citation type="submission" date="2019-03" db="EMBL/GenBank/DDBJ databases">
        <title>Genomic Encyclopedia of Type Strains, Phase IV (KMG-IV): sequencing the most valuable type-strain genomes for metagenomic binning, comparative biology and taxonomic classification.</title>
        <authorList>
            <person name="Goeker M."/>
        </authorList>
    </citation>
    <scope>NUCLEOTIDE SEQUENCE [LARGE SCALE GENOMIC DNA]</scope>
    <source>
        <strain evidence="1 2">DSM 100556</strain>
    </source>
</reference>
<dbReference type="Gene3D" id="3.40.50.620">
    <property type="entry name" value="HUPs"/>
    <property type="match status" value="1"/>
</dbReference>
<evidence type="ECO:0008006" key="3">
    <source>
        <dbReference type="Google" id="ProtNLM"/>
    </source>
</evidence>
<evidence type="ECO:0000313" key="1">
    <source>
        <dbReference type="EMBL" id="TCL57661.1"/>
    </source>
</evidence>
<gene>
    <name evidence="1" type="ORF">EDD76_108196</name>
</gene>
<proteinExistence type="predicted"/>
<sequence length="234" mass="27309">MATIILALEKKEPIDMALYAEVMFDKNISGEIPEHAAFIYEKAIPRIEKWGIPVQVVRAKDTYMDYFFHTLKRSAYPELIGKHRGFPMAGRCGINRDCKLRPIHKYLKEYGKGEIIQYLGIAADEKKRLERLEGSNKISLLDKYGVSEQEALEICRENGLLSPIYQFTKRNGCWFCPNCRDMERRHLIEHHPELWNRLKELEKIPDKVMNRFDRIGSVGDAEKRAFAYKERGGK</sequence>
<keyword evidence="2" id="KW-1185">Reference proteome</keyword>
<accession>A0A4R1QWF3</accession>
<dbReference type="OrthoDB" id="9774475at2"/>
<comment type="caution">
    <text evidence="1">The sequence shown here is derived from an EMBL/GenBank/DDBJ whole genome shotgun (WGS) entry which is preliminary data.</text>
</comment>
<organism evidence="1 2">
    <name type="scientific">Kineothrix alysoides</name>
    <dbReference type="NCBI Taxonomy" id="1469948"/>
    <lineage>
        <taxon>Bacteria</taxon>
        <taxon>Bacillati</taxon>
        <taxon>Bacillota</taxon>
        <taxon>Clostridia</taxon>
        <taxon>Lachnospirales</taxon>
        <taxon>Lachnospiraceae</taxon>
        <taxon>Kineothrix</taxon>
    </lineage>
</organism>
<dbReference type="InterPro" id="IPR014729">
    <property type="entry name" value="Rossmann-like_a/b/a_fold"/>
</dbReference>
<dbReference type="AlphaFoldDB" id="A0A4R1QWF3"/>
<evidence type="ECO:0000313" key="2">
    <source>
        <dbReference type="Proteomes" id="UP000295718"/>
    </source>
</evidence>
<dbReference type="EMBL" id="SLUO01000008">
    <property type="protein sequence ID" value="TCL57661.1"/>
    <property type="molecule type" value="Genomic_DNA"/>
</dbReference>
<name>A0A4R1QWF3_9FIRM</name>
<dbReference type="STRING" id="1469948.GCA_000732725_03882"/>
<protein>
    <recommendedName>
        <fullName evidence="3">3'-phosphoadenosine 5'-phosphosulfate sulfotransferase (PAPS reductase)/FAD synthetase</fullName>
    </recommendedName>
</protein>
<dbReference type="SUPFAM" id="SSF52402">
    <property type="entry name" value="Adenine nucleotide alpha hydrolases-like"/>
    <property type="match status" value="1"/>
</dbReference>
<dbReference type="RefSeq" id="WP_051869884.1">
    <property type="nucleotide sequence ID" value="NZ_JPNB01000003.1"/>
</dbReference>